<organism evidence="1 2">
    <name type="scientific">Plakobranchus ocellatus</name>
    <dbReference type="NCBI Taxonomy" id="259542"/>
    <lineage>
        <taxon>Eukaryota</taxon>
        <taxon>Metazoa</taxon>
        <taxon>Spiralia</taxon>
        <taxon>Lophotrochozoa</taxon>
        <taxon>Mollusca</taxon>
        <taxon>Gastropoda</taxon>
        <taxon>Heterobranchia</taxon>
        <taxon>Euthyneura</taxon>
        <taxon>Panpulmonata</taxon>
        <taxon>Sacoglossa</taxon>
        <taxon>Placobranchoidea</taxon>
        <taxon>Plakobranchidae</taxon>
        <taxon>Plakobranchus</taxon>
    </lineage>
</organism>
<dbReference type="Proteomes" id="UP000735302">
    <property type="component" value="Unassembled WGS sequence"/>
</dbReference>
<comment type="caution">
    <text evidence="1">The sequence shown here is derived from an EMBL/GenBank/DDBJ whole genome shotgun (WGS) entry which is preliminary data.</text>
</comment>
<dbReference type="AlphaFoldDB" id="A0AAV4AUT8"/>
<sequence>MSEQIVKSDGYAVNQAGDLRDPFEFHRTLMQSQAAVAERSKDKQIHSFSYKSGVIDKSNRKDDEKEYVTEVSRHYENRPAPKESWCIVM</sequence>
<reference evidence="1 2" key="1">
    <citation type="journal article" date="2021" name="Elife">
        <title>Chloroplast acquisition without the gene transfer in kleptoplastic sea slugs, Plakobranchus ocellatus.</title>
        <authorList>
            <person name="Maeda T."/>
            <person name="Takahashi S."/>
            <person name="Yoshida T."/>
            <person name="Shimamura S."/>
            <person name="Takaki Y."/>
            <person name="Nagai Y."/>
            <person name="Toyoda A."/>
            <person name="Suzuki Y."/>
            <person name="Arimoto A."/>
            <person name="Ishii H."/>
            <person name="Satoh N."/>
            <person name="Nishiyama T."/>
            <person name="Hasebe M."/>
            <person name="Maruyama T."/>
            <person name="Minagawa J."/>
            <person name="Obokata J."/>
            <person name="Shigenobu S."/>
        </authorList>
    </citation>
    <scope>NUCLEOTIDE SEQUENCE [LARGE SCALE GENOMIC DNA]</scope>
</reference>
<name>A0AAV4AUT8_9GAST</name>
<evidence type="ECO:0000313" key="2">
    <source>
        <dbReference type="Proteomes" id="UP000735302"/>
    </source>
</evidence>
<keyword evidence="2" id="KW-1185">Reference proteome</keyword>
<dbReference type="EMBL" id="BLXT01004186">
    <property type="protein sequence ID" value="GFO10665.1"/>
    <property type="molecule type" value="Genomic_DNA"/>
</dbReference>
<protein>
    <submittedName>
        <fullName evidence="1">Uncharacterized protein</fullName>
    </submittedName>
</protein>
<accession>A0AAV4AUT8</accession>
<gene>
    <name evidence="1" type="ORF">PoB_003717000</name>
</gene>
<proteinExistence type="predicted"/>
<evidence type="ECO:0000313" key="1">
    <source>
        <dbReference type="EMBL" id="GFO10665.1"/>
    </source>
</evidence>